<organism evidence="2 3">
    <name type="scientific">Rasamsonia emersonii (strain ATCC 16479 / CBS 393.64 / IMI 116815)</name>
    <dbReference type="NCBI Taxonomy" id="1408163"/>
    <lineage>
        <taxon>Eukaryota</taxon>
        <taxon>Fungi</taxon>
        <taxon>Dikarya</taxon>
        <taxon>Ascomycota</taxon>
        <taxon>Pezizomycotina</taxon>
        <taxon>Eurotiomycetes</taxon>
        <taxon>Eurotiomycetidae</taxon>
        <taxon>Eurotiales</taxon>
        <taxon>Trichocomaceae</taxon>
        <taxon>Rasamsonia</taxon>
    </lineage>
</organism>
<proteinExistence type="predicted"/>
<dbReference type="GeneID" id="25313047"/>
<reference evidence="2 3" key="1">
    <citation type="submission" date="2015-04" db="EMBL/GenBank/DDBJ databases">
        <authorList>
            <person name="Heijne W.H."/>
            <person name="Fedorova N.D."/>
            <person name="Nierman W.C."/>
            <person name="Vollebregt A.W."/>
            <person name="Zhao Z."/>
            <person name="Wu L."/>
            <person name="Kumar M."/>
            <person name="Stam H."/>
            <person name="van den Berg M.A."/>
            <person name="Pel H.J."/>
        </authorList>
    </citation>
    <scope>NUCLEOTIDE SEQUENCE [LARGE SCALE GENOMIC DNA]</scope>
    <source>
        <strain evidence="2 3">CBS 393.64</strain>
    </source>
</reference>
<dbReference type="Proteomes" id="UP000053958">
    <property type="component" value="Unassembled WGS sequence"/>
</dbReference>
<sequence length="166" mass="18300">MSTNNPSLCWPRSSSVTFSPHPRVMGRSTCRPATVPFDDQAFSRSTGLLHLSLLLAWVISPDTALVSDGAGVHLPPLDTKLSPFAGLDDFLYHPPRPDLMRQLSSLRYVPTSILSIDFADLNKQHDGASPEESPEPFKPFHRSQTQDDTLDFSISLPAWSILPLSC</sequence>
<evidence type="ECO:0000313" key="3">
    <source>
        <dbReference type="Proteomes" id="UP000053958"/>
    </source>
</evidence>
<evidence type="ECO:0000256" key="1">
    <source>
        <dbReference type="SAM" id="MobiDB-lite"/>
    </source>
</evidence>
<keyword evidence="3" id="KW-1185">Reference proteome</keyword>
<comment type="caution">
    <text evidence="2">The sequence shown here is derived from an EMBL/GenBank/DDBJ whole genome shotgun (WGS) entry which is preliminary data.</text>
</comment>
<evidence type="ECO:0000313" key="2">
    <source>
        <dbReference type="EMBL" id="KKA24959.1"/>
    </source>
</evidence>
<protein>
    <submittedName>
        <fullName evidence="2">Uncharacterized protein</fullName>
    </submittedName>
</protein>
<dbReference type="RefSeq" id="XP_013331571.1">
    <property type="nucleotide sequence ID" value="XM_013476117.1"/>
</dbReference>
<gene>
    <name evidence="2" type="ORF">T310_0993</name>
</gene>
<dbReference type="AlphaFoldDB" id="A0A0F4Z352"/>
<accession>A0A0F4Z352</accession>
<feature type="region of interest" description="Disordered" evidence="1">
    <location>
        <begin position="124"/>
        <end position="143"/>
    </location>
</feature>
<dbReference type="EMBL" id="LASV01000040">
    <property type="protein sequence ID" value="KKA24959.1"/>
    <property type="molecule type" value="Genomic_DNA"/>
</dbReference>
<name>A0A0F4Z352_RASE3</name>